<accession>A0ABU6ZZ47</accession>
<protein>
    <submittedName>
        <fullName evidence="1">Uncharacterized protein</fullName>
    </submittedName>
</protein>
<organism evidence="1 2">
    <name type="scientific">Stylosanthes scabra</name>
    <dbReference type="NCBI Taxonomy" id="79078"/>
    <lineage>
        <taxon>Eukaryota</taxon>
        <taxon>Viridiplantae</taxon>
        <taxon>Streptophyta</taxon>
        <taxon>Embryophyta</taxon>
        <taxon>Tracheophyta</taxon>
        <taxon>Spermatophyta</taxon>
        <taxon>Magnoliopsida</taxon>
        <taxon>eudicotyledons</taxon>
        <taxon>Gunneridae</taxon>
        <taxon>Pentapetalae</taxon>
        <taxon>rosids</taxon>
        <taxon>fabids</taxon>
        <taxon>Fabales</taxon>
        <taxon>Fabaceae</taxon>
        <taxon>Papilionoideae</taxon>
        <taxon>50 kb inversion clade</taxon>
        <taxon>dalbergioids sensu lato</taxon>
        <taxon>Dalbergieae</taxon>
        <taxon>Pterocarpus clade</taxon>
        <taxon>Stylosanthes</taxon>
    </lineage>
</organism>
<name>A0ABU6ZZ47_9FABA</name>
<reference evidence="1 2" key="1">
    <citation type="journal article" date="2023" name="Plants (Basel)">
        <title>Bridging the Gap: Combining Genomics and Transcriptomics Approaches to Understand Stylosanthes scabra, an Orphan Legume from the Brazilian Caatinga.</title>
        <authorList>
            <person name="Ferreira-Neto J.R.C."/>
            <person name="da Silva M.D."/>
            <person name="Binneck E."/>
            <person name="de Melo N.F."/>
            <person name="da Silva R.H."/>
            <person name="de Melo A.L.T.M."/>
            <person name="Pandolfi V."/>
            <person name="Bustamante F.O."/>
            <person name="Brasileiro-Vidal A.C."/>
            <person name="Benko-Iseppon A.M."/>
        </authorList>
    </citation>
    <scope>NUCLEOTIDE SEQUENCE [LARGE SCALE GENOMIC DNA]</scope>
    <source>
        <tissue evidence="1">Leaves</tissue>
    </source>
</reference>
<dbReference type="EMBL" id="JASCZI010279191">
    <property type="protein sequence ID" value="MED6227254.1"/>
    <property type="molecule type" value="Genomic_DNA"/>
</dbReference>
<keyword evidence="2" id="KW-1185">Reference proteome</keyword>
<evidence type="ECO:0000313" key="2">
    <source>
        <dbReference type="Proteomes" id="UP001341840"/>
    </source>
</evidence>
<sequence>RERVLLPRRCSFLMPAPDTLLPFLEEAGFGHAIQLRDIAGCVPLILSWIYHRFPEFSSQPADQITWPLAERY</sequence>
<comment type="caution">
    <text evidence="1">The sequence shown here is derived from an EMBL/GenBank/DDBJ whole genome shotgun (WGS) entry which is preliminary data.</text>
</comment>
<gene>
    <name evidence="1" type="ORF">PIB30_111724</name>
</gene>
<feature type="non-terminal residue" evidence="1">
    <location>
        <position position="1"/>
    </location>
</feature>
<proteinExistence type="predicted"/>
<dbReference type="Proteomes" id="UP001341840">
    <property type="component" value="Unassembled WGS sequence"/>
</dbReference>
<evidence type="ECO:0000313" key="1">
    <source>
        <dbReference type="EMBL" id="MED6227254.1"/>
    </source>
</evidence>